<protein>
    <submittedName>
        <fullName evidence="6">MerR family transcriptional regulator</fullName>
    </submittedName>
</protein>
<dbReference type="PANTHER" id="PTHR30204:SF69">
    <property type="entry name" value="MERR-FAMILY TRANSCRIPTIONAL REGULATOR"/>
    <property type="match status" value="1"/>
</dbReference>
<dbReference type="InterPro" id="IPR047057">
    <property type="entry name" value="MerR_fam"/>
</dbReference>
<accession>A0A7J5A9F3</accession>
<feature type="domain" description="HTH merR-type" evidence="5">
    <location>
        <begin position="1"/>
        <end position="71"/>
    </location>
</feature>
<dbReference type="InterPro" id="IPR000551">
    <property type="entry name" value="MerR-type_HTH_dom"/>
</dbReference>
<dbReference type="OrthoDB" id="9791488at2"/>
<dbReference type="PROSITE" id="PS50937">
    <property type="entry name" value="HTH_MERR_2"/>
    <property type="match status" value="1"/>
</dbReference>
<dbReference type="GO" id="GO:0003700">
    <property type="term" value="F:DNA-binding transcription factor activity"/>
    <property type="evidence" value="ECO:0007669"/>
    <property type="project" value="InterPro"/>
</dbReference>
<dbReference type="PROSITE" id="PS00552">
    <property type="entry name" value="HTH_MERR_1"/>
    <property type="match status" value="1"/>
</dbReference>
<keyword evidence="7" id="KW-1185">Reference proteome</keyword>
<keyword evidence="3" id="KW-0238">DNA-binding</keyword>
<reference evidence="6 7" key="1">
    <citation type="submission" date="2019-09" db="EMBL/GenBank/DDBJ databases">
        <authorList>
            <person name="Cao W.R."/>
        </authorList>
    </citation>
    <scope>NUCLEOTIDE SEQUENCE [LARGE SCALE GENOMIC DNA]</scope>
    <source>
        <strain evidence="7">a4</strain>
    </source>
</reference>
<evidence type="ECO:0000256" key="3">
    <source>
        <dbReference type="ARBA" id="ARBA00023125"/>
    </source>
</evidence>
<proteinExistence type="predicted"/>
<evidence type="ECO:0000256" key="4">
    <source>
        <dbReference type="ARBA" id="ARBA00023163"/>
    </source>
</evidence>
<name>A0A7J5A9F3_9FLAO</name>
<dbReference type="InterPro" id="IPR009061">
    <property type="entry name" value="DNA-bd_dom_put_sf"/>
</dbReference>
<comment type="caution">
    <text evidence="6">The sequence shown here is derived from an EMBL/GenBank/DDBJ whole genome shotgun (WGS) entry which is preliminary data.</text>
</comment>
<evidence type="ECO:0000256" key="2">
    <source>
        <dbReference type="ARBA" id="ARBA00023015"/>
    </source>
</evidence>
<dbReference type="SUPFAM" id="SSF46955">
    <property type="entry name" value="Putative DNA-binding domain"/>
    <property type="match status" value="1"/>
</dbReference>
<dbReference type="Proteomes" id="UP000467305">
    <property type="component" value="Unassembled WGS sequence"/>
</dbReference>
<evidence type="ECO:0000313" key="6">
    <source>
        <dbReference type="EMBL" id="KAB1154201.1"/>
    </source>
</evidence>
<dbReference type="SMART" id="SM00422">
    <property type="entry name" value="HTH_MERR"/>
    <property type="match status" value="1"/>
</dbReference>
<evidence type="ECO:0000259" key="5">
    <source>
        <dbReference type="PROSITE" id="PS50937"/>
    </source>
</evidence>
<keyword evidence="4" id="KW-0804">Transcription</keyword>
<keyword evidence="1" id="KW-0678">Repressor</keyword>
<dbReference type="PANTHER" id="PTHR30204">
    <property type="entry name" value="REDOX-CYCLING DRUG-SENSING TRANSCRIPTIONAL ACTIVATOR SOXR"/>
    <property type="match status" value="1"/>
</dbReference>
<dbReference type="EMBL" id="WAAU01000029">
    <property type="protein sequence ID" value="KAB1154201.1"/>
    <property type="molecule type" value="Genomic_DNA"/>
</dbReference>
<dbReference type="RefSeq" id="WP_150900835.1">
    <property type="nucleotide sequence ID" value="NZ_WAAU01000029.1"/>
</dbReference>
<dbReference type="Pfam" id="PF13411">
    <property type="entry name" value="MerR_1"/>
    <property type="match status" value="1"/>
</dbReference>
<gene>
    <name evidence="6" type="ORF">F7018_14590</name>
</gene>
<evidence type="ECO:0000256" key="1">
    <source>
        <dbReference type="ARBA" id="ARBA00022491"/>
    </source>
</evidence>
<evidence type="ECO:0000313" key="7">
    <source>
        <dbReference type="Proteomes" id="UP000467305"/>
    </source>
</evidence>
<dbReference type="Gene3D" id="1.10.1660.10">
    <property type="match status" value="1"/>
</dbReference>
<organism evidence="6 7">
    <name type="scientific">Tenacibaculum aiptasiae</name>
    <dbReference type="NCBI Taxonomy" id="426481"/>
    <lineage>
        <taxon>Bacteria</taxon>
        <taxon>Pseudomonadati</taxon>
        <taxon>Bacteroidota</taxon>
        <taxon>Flavobacteriia</taxon>
        <taxon>Flavobacteriales</taxon>
        <taxon>Flavobacteriaceae</taxon>
        <taxon>Tenacibaculum</taxon>
    </lineage>
</organism>
<dbReference type="AlphaFoldDB" id="A0A7J5A9F3"/>
<dbReference type="GO" id="GO:0003677">
    <property type="term" value="F:DNA binding"/>
    <property type="evidence" value="ECO:0007669"/>
    <property type="project" value="UniProtKB-KW"/>
</dbReference>
<keyword evidence="2" id="KW-0805">Transcription regulation</keyword>
<sequence length="121" mass="14403">MRIGEVAKITGVTKDTIRLYEKMGLIKEASRPFEYNNYKDYNTDHVETIKMIIVMKELGLTLKECKEVIDSIESNKFDKEYQKDFIKKKMKEIDDKIYHLSQLKETLKDYLDYTCSHHKVV</sequence>